<name>A0A3R5U720_9CLOT</name>
<dbReference type="InterPro" id="IPR041881">
    <property type="entry name" value="PqqD_sf"/>
</dbReference>
<sequence>MYMLQFKPCRVIQSYKIEDNRAYIIGFNHVVELNSVSAVFWDMANGKNTVEQIIKRIVNVFDISDEDKVYDDICRLMEMLNQEGILIKNWDPLYKDKVGVLYEKNESL</sequence>
<dbReference type="InterPro" id="IPR008792">
    <property type="entry name" value="PQQD"/>
</dbReference>
<dbReference type="EMBL" id="CP025746">
    <property type="protein sequence ID" value="QAA30385.1"/>
    <property type="molecule type" value="Genomic_DNA"/>
</dbReference>
<dbReference type="AlphaFoldDB" id="A0A3R5U720"/>
<reference evidence="1 2" key="1">
    <citation type="submission" date="2018-01" db="EMBL/GenBank/DDBJ databases">
        <title>Genome Sequencing and Assembly of Anaerobacter polyendosporus strain CT4.</title>
        <authorList>
            <person name="Tachaapaikoon C."/>
            <person name="Sutheeworapong S."/>
            <person name="Jenjaroenpun P."/>
            <person name="Wongsurawat T."/>
            <person name="Nookeaw I."/>
            <person name="Cheawchanlertfa P."/>
            <person name="Kosugi A."/>
            <person name="Cheevadhanarak S."/>
            <person name="Ratanakhanokchai K."/>
        </authorList>
    </citation>
    <scope>NUCLEOTIDE SEQUENCE [LARGE SCALE GENOMIC DNA]</scope>
    <source>
        <strain evidence="1 2">CT4</strain>
    </source>
</reference>
<dbReference type="OrthoDB" id="1955128at2"/>
<organism evidence="1 2">
    <name type="scientific">Clostridium manihotivorum</name>
    <dbReference type="NCBI Taxonomy" id="2320868"/>
    <lineage>
        <taxon>Bacteria</taxon>
        <taxon>Bacillati</taxon>
        <taxon>Bacillota</taxon>
        <taxon>Clostridia</taxon>
        <taxon>Eubacteriales</taxon>
        <taxon>Clostridiaceae</taxon>
        <taxon>Clostridium</taxon>
    </lineage>
</organism>
<evidence type="ECO:0008006" key="3">
    <source>
        <dbReference type="Google" id="ProtNLM"/>
    </source>
</evidence>
<proteinExistence type="predicted"/>
<protein>
    <recommendedName>
        <fullName evidence="3">PqqD family protein</fullName>
    </recommendedName>
</protein>
<dbReference type="Gene3D" id="1.10.10.1150">
    <property type="entry name" value="Coenzyme PQQ synthesis protein D (PqqD)"/>
    <property type="match status" value="1"/>
</dbReference>
<accession>A0A3R5U720</accession>
<evidence type="ECO:0000313" key="1">
    <source>
        <dbReference type="EMBL" id="QAA30385.1"/>
    </source>
</evidence>
<dbReference type="Pfam" id="PF05402">
    <property type="entry name" value="PqqD"/>
    <property type="match status" value="1"/>
</dbReference>
<evidence type="ECO:0000313" key="2">
    <source>
        <dbReference type="Proteomes" id="UP000286268"/>
    </source>
</evidence>
<dbReference type="Proteomes" id="UP000286268">
    <property type="component" value="Chromosome"/>
</dbReference>
<gene>
    <name evidence="1" type="ORF">C1I91_01070</name>
</gene>
<keyword evidence="2" id="KW-1185">Reference proteome</keyword>
<dbReference type="KEGG" id="cmah:C1I91_01070"/>